<evidence type="ECO:0000256" key="5">
    <source>
        <dbReference type="ARBA" id="ARBA00023315"/>
    </source>
</evidence>
<accession>A0A5Q3QD62</accession>
<keyword evidence="3 8" id="KW-0808">Transferase</keyword>
<dbReference type="RefSeq" id="WP_154077700.1">
    <property type="nucleotide sequence ID" value="NZ_CP045929.1"/>
</dbReference>
<evidence type="ECO:0000256" key="3">
    <source>
        <dbReference type="ARBA" id="ARBA00022679"/>
    </source>
</evidence>
<dbReference type="GO" id="GO:0006654">
    <property type="term" value="P:phosphatidic acid biosynthetic process"/>
    <property type="evidence" value="ECO:0007669"/>
    <property type="project" value="TreeGrafter"/>
</dbReference>
<keyword evidence="4" id="KW-0443">Lipid metabolism</keyword>
<comment type="pathway">
    <text evidence="1">Lipid metabolism.</text>
</comment>
<keyword evidence="6" id="KW-0812">Transmembrane</keyword>
<dbReference type="SMART" id="SM00563">
    <property type="entry name" value="PlsC"/>
    <property type="match status" value="1"/>
</dbReference>
<evidence type="ECO:0000256" key="4">
    <source>
        <dbReference type="ARBA" id="ARBA00023098"/>
    </source>
</evidence>
<evidence type="ECO:0000256" key="2">
    <source>
        <dbReference type="ARBA" id="ARBA00022516"/>
    </source>
</evidence>
<dbReference type="CDD" id="cd07989">
    <property type="entry name" value="LPLAT_AGPAT-like"/>
    <property type="match status" value="1"/>
</dbReference>
<feature type="domain" description="Phospholipid/glycerol acyltransferase" evidence="7">
    <location>
        <begin position="87"/>
        <end position="199"/>
    </location>
</feature>
<dbReference type="AlphaFoldDB" id="A0A5Q3QD62"/>
<evidence type="ECO:0000313" key="9">
    <source>
        <dbReference type="Proteomes" id="UP000371041"/>
    </source>
</evidence>
<gene>
    <name evidence="8" type="ORF">GIY23_17795</name>
</gene>
<organism evidence="8 9">
    <name type="scientific">Allosaccharopolyspora coralli</name>
    <dbReference type="NCBI Taxonomy" id="2665642"/>
    <lineage>
        <taxon>Bacteria</taxon>
        <taxon>Bacillati</taxon>
        <taxon>Actinomycetota</taxon>
        <taxon>Actinomycetes</taxon>
        <taxon>Pseudonocardiales</taxon>
        <taxon>Pseudonocardiaceae</taxon>
        <taxon>Allosaccharopolyspora</taxon>
    </lineage>
</organism>
<evidence type="ECO:0000256" key="1">
    <source>
        <dbReference type="ARBA" id="ARBA00005189"/>
    </source>
</evidence>
<protein>
    <submittedName>
        <fullName evidence="8">1-acyl-sn-glycerol-3-phosphate acyltransferase</fullName>
    </submittedName>
</protein>
<evidence type="ECO:0000313" key="8">
    <source>
        <dbReference type="EMBL" id="QGK71124.1"/>
    </source>
</evidence>
<dbReference type="EMBL" id="CP045929">
    <property type="protein sequence ID" value="QGK71124.1"/>
    <property type="molecule type" value="Genomic_DNA"/>
</dbReference>
<dbReference type="Pfam" id="PF01553">
    <property type="entry name" value="Acyltransferase"/>
    <property type="match status" value="1"/>
</dbReference>
<dbReference type="Proteomes" id="UP000371041">
    <property type="component" value="Chromosome"/>
</dbReference>
<dbReference type="GO" id="GO:0003841">
    <property type="term" value="F:1-acylglycerol-3-phosphate O-acyltransferase activity"/>
    <property type="evidence" value="ECO:0007669"/>
    <property type="project" value="TreeGrafter"/>
</dbReference>
<dbReference type="InterPro" id="IPR002123">
    <property type="entry name" value="Plipid/glycerol_acylTrfase"/>
</dbReference>
<keyword evidence="6" id="KW-1133">Transmembrane helix</keyword>
<dbReference type="SUPFAM" id="SSF69593">
    <property type="entry name" value="Glycerol-3-phosphate (1)-acyltransferase"/>
    <property type="match status" value="1"/>
</dbReference>
<keyword evidence="6" id="KW-0472">Membrane</keyword>
<keyword evidence="9" id="KW-1185">Reference proteome</keyword>
<feature type="transmembrane region" description="Helical" evidence="6">
    <location>
        <begin position="29"/>
        <end position="49"/>
    </location>
</feature>
<reference evidence="9" key="1">
    <citation type="submission" date="2019-11" db="EMBL/GenBank/DDBJ databases">
        <title>The complete genome sequence of Saccharopolyspora sp. E2A.</title>
        <authorList>
            <person name="Zhang G."/>
        </authorList>
    </citation>
    <scope>NUCLEOTIDE SEQUENCE [LARGE SCALE GENOMIC DNA]</scope>
    <source>
        <strain evidence="9">E2A</strain>
    </source>
</reference>
<sequence>MPTSPCGPTCLPRRGHHDRVGPARVALRFTRAFVVFLVGAALVAVLPFVPHDRRRVLFGRWFGLVLNAFGVEVVLRDAQRLDVTGPVLVACNHVSWLDVIALQSVRPMRLLAKAEVRDWPVVGGIAARAGTLFIEREGLRSLPAAVNRVAEALRGGSMIGVYPEGTTWCGRASGRHRPAVFQAAVEADALVQPVALRYRVAGRPSTAAAFVGDATLLSSLVSVARTRGLVLELSALPPWDARTVSDRRELARRVEVAIRSETEPALLRTEHLVAA</sequence>
<dbReference type="PANTHER" id="PTHR10434">
    <property type="entry name" value="1-ACYL-SN-GLYCEROL-3-PHOSPHATE ACYLTRANSFERASE"/>
    <property type="match status" value="1"/>
</dbReference>
<keyword evidence="5 8" id="KW-0012">Acyltransferase</keyword>
<dbReference type="KEGG" id="sace:GIY23_17795"/>
<name>A0A5Q3QD62_9PSEU</name>
<dbReference type="PANTHER" id="PTHR10434:SF64">
    <property type="entry name" value="1-ACYL-SN-GLYCEROL-3-PHOSPHATE ACYLTRANSFERASE-RELATED"/>
    <property type="match status" value="1"/>
</dbReference>
<proteinExistence type="predicted"/>
<evidence type="ECO:0000259" key="7">
    <source>
        <dbReference type="SMART" id="SM00563"/>
    </source>
</evidence>
<evidence type="ECO:0000256" key="6">
    <source>
        <dbReference type="SAM" id="Phobius"/>
    </source>
</evidence>
<keyword evidence="2" id="KW-0444">Lipid biosynthesis</keyword>